<evidence type="ECO:0000313" key="2">
    <source>
        <dbReference type="Proteomes" id="UP001165960"/>
    </source>
</evidence>
<name>A0ACC2RDZ5_9FUNG</name>
<reference evidence="1" key="1">
    <citation type="submission" date="2022-04" db="EMBL/GenBank/DDBJ databases">
        <title>Genome of the entomopathogenic fungus Entomophthora muscae.</title>
        <authorList>
            <person name="Elya C."/>
            <person name="Lovett B.R."/>
            <person name="Lee E."/>
            <person name="Macias A.M."/>
            <person name="Hajek A.E."/>
            <person name="De Bivort B.L."/>
            <person name="Kasson M.T."/>
            <person name="De Fine Licht H.H."/>
            <person name="Stajich J.E."/>
        </authorList>
    </citation>
    <scope>NUCLEOTIDE SEQUENCE</scope>
    <source>
        <strain evidence="1">Berkeley</strain>
    </source>
</reference>
<gene>
    <name evidence="1" type="ORF">DSO57_1036639</name>
</gene>
<organism evidence="1 2">
    <name type="scientific">Entomophthora muscae</name>
    <dbReference type="NCBI Taxonomy" id="34485"/>
    <lineage>
        <taxon>Eukaryota</taxon>
        <taxon>Fungi</taxon>
        <taxon>Fungi incertae sedis</taxon>
        <taxon>Zoopagomycota</taxon>
        <taxon>Entomophthoromycotina</taxon>
        <taxon>Entomophthoromycetes</taxon>
        <taxon>Entomophthorales</taxon>
        <taxon>Entomophthoraceae</taxon>
        <taxon>Entomophthora</taxon>
    </lineage>
</organism>
<evidence type="ECO:0000313" key="1">
    <source>
        <dbReference type="EMBL" id="KAJ9048281.1"/>
    </source>
</evidence>
<keyword evidence="2" id="KW-1185">Reference proteome</keyword>
<protein>
    <submittedName>
        <fullName evidence="1">Uncharacterized protein</fullName>
    </submittedName>
</protein>
<dbReference type="EMBL" id="QTSX02007458">
    <property type="protein sequence ID" value="KAJ9048281.1"/>
    <property type="molecule type" value="Genomic_DNA"/>
</dbReference>
<comment type="caution">
    <text evidence="1">The sequence shown here is derived from an EMBL/GenBank/DDBJ whole genome shotgun (WGS) entry which is preliminary data.</text>
</comment>
<proteinExistence type="predicted"/>
<sequence>MSALSLQIAPRQLRPPSSTTECTATSPLEGMVHFDGCLRAHLRVVYLFSLFLSLSQLFGTLFPDLWAVTLLTVELIPHRLTPNLDGSFS</sequence>
<accession>A0ACC2RDZ5</accession>
<dbReference type="Proteomes" id="UP001165960">
    <property type="component" value="Unassembled WGS sequence"/>
</dbReference>